<dbReference type="PROSITE" id="PS01321">
    <property type="entry name" value="RUVC"/>
    <property type="match status" value="1"/>
</dbReference>
<dbReference type="PRINTS" id="PR00696">
    <property type="entry name" value="RSOLVASERUVC"/>
</dbReference>
<evidence type="ECO:0000313" key="15">
    <source>
        <dbReference type="Proteomes" id="UP000663623"/>
    </source>
</evidence>
<keyword evidence="6 12" id="KW-0227">DNA damage</keyword>
<keyword evidence="2 12" id="KW-0963">Cytoplasm</keyword>
<keyword evidence="9 12" id="KW-0238">DNA-binding</keyword>
<evidence type="ECO:0000256" key="5">
    <source>
        <dbReference type="ARBA" id="ARBA00022759"/>
    </source>
</evidence>
<dbReference type="NCBIfam" id="NF000711">
    <property type="entry name" value="PRK00039.2-1"/>
    <property type="match status" value="1"/>
</dbReference>
<dbReference type="InterPro" id="IPR002176">
    <property type="entry name" value="X-over_junc_endoDNase_RuvC"/>
</dbReference>
<keyword evidence="8 12" id="KW-0460">Magnesium</keyword>
<evidence type="ECO:0000256" key="10">
    <source>
        <dbReference type="ARBA" id="ARBA00023172"/>
    </source>
</evidence>
<evidence type="ECO:0000256" key="2">
    <source>
        <dbReference type="ARBA" id="ARBA00022490"/>
    </source>
</evidence>
<feature type="binding site" evidence="12">
    <location>
        <position position="141"/>
    </location>
    <ligand>
        <name>Mg(2+)</name>
        <dbReference type="ChEBI" id="CHEBI:18420"/>
        <label>1</label>
    </ligand>
</feature>
<keyword evidence="3 12" id="KW-0540">Nuclease</keyword>
<evidence type="ECO:0000256" key="9">
    <source>
        <dbReference type="ARBA" id="ARBA00023125"/>
    </source>
</evidence>
<evidence type="ECO:0000256" key="1">
    <source>
        <dbReference type="ARBA" id="ARBA00009518"/>
    </source>
</evidence>
<comment type="subcellular location">
    <subcellularLocation>
        <location evidence="12">Cytoplasm</location>
    </subcellularLocation>
</comment>
<keyword evidence="7 12" id="KW-0378">Hydrolase</keyword>
<keyword evidence="15" id="KW-1185">Reference proteome</keyword>
<evidence type="ECO:0000256" key="12">
    <source>
        <dbReference type="HAMAP-Rule" id="MF_00034"/>
    </source>
</evidence>
<evidence type="ECO:0000313" key="14">
    <source>
        <dbReference type="EMBL" id="BCS81432.1"/>
    </source>
</evidence>
<evidence type="ECO:0000256" key="13">
    <source>
        <dbReference type="NCBIfam" id="TIGR00228"/>
    </source>
</evidence>
<dbReference type="NCBIfam" id="TIGR00228">
    <property type="entry name" value="ruvC"/>
    <property type="match status" value="1"/>
</dbReference>
<dbReference type="Pfam" id="PF02075">
    <property type="entry name" value="RuvC"/>
    <property type="match status" value="1"/>
</dbReference>
<feature type="active site" evidence="12">
    <location>
        <position position="68"/>
    </location>
</feature>
<protein>
    <recommendedName>
        <fullName evidence="12 13">Crossover junction endodeoxyribonuclease RuvC</fullName>
        <ecNumber evidence="12 13">3.1.21.10</ecNumber>
    </recommendedName>
    <alternativeName>
        <fullName evidence="12">Holliday junction nuclease RuvC</fullName>
    </alternativeName>
    <alternativeName>
        <fullName evidence="12">Holliday junction resolvase RuvC</fullName>
    </alternativeName>
</protein>
<comment type="function">
    <text evidence="12">The RuvA-RuvB-RuvC complex processes Holliday junction (HJ) DNA during genetic recombination and DNA repair. Endonuclease that resolves HJ intermediates. Cleaves cruciform DNA by making single-stranded nicks across the HJ at symmetrical positions within the homologous arms, yielding a 5'-phosphate and a 3'-hydroxyl group; requires a central core of homology in the junction. The consensus cleavage sequence is 5'-(A/T)TT(C/G)-3'. Cleavage occurs on the 3'-side of the TT dinucleotide at the point of strand exchange. HJ branch migration catalyzed by RuvA-RuvB allows RuvC to scan DNA until it finds its consensus sequence, where it cleaves and resolves the cruciform DNA.</text>
</comment>
<comment type="catalytic activity">
    <reaction evidence="12">
        <text>Endonucleolytic cleavage at a junction such as a reciprocal single-stranded crossover between two homologous DNA duplexes (Holliday junction).</text>
        <dbReference type="EC" id="3.1.21.10"/>
    </reaction>
</comment>
<dbReference type="Gene3D" id="3.30.420.10">
    <property type="entry name" value="Ribonuclease H-like superfamily/Ribonuclease H"/>
    <property type="match status" value="1"/>
</dbReference>
<feature type="active site" evidence="12">
    <location>
        <position position="141"/>
    </location>
</feature>
<proteinExistence type="inferred from homology"/>
<keyword evidence="11 12" id="KW-0234">DNA repair</keyword>
<evidence type="ECO:0000256" key="7">
    <source>
        <dbReference type="ARBA" id="ARBA00022801"/>
    </source>
</evidence>
<evidence type="ECO:0000256" key="3">
    <source>
        <dbReference type="ARBA" id="ARBA00022722"/>
    </source>
</evidence>
<dbReference type="PANTHER" id="PTHR30194:SF3">
    <property type="entry name" value="CROSSOVER JUNCTION ENDODEOXYRIBONUCLEASE RUVC"/>
    <property type="match status" value="1"/>
</dbReference>
<dbReference type="CDD" id="cd16962">
    <property type="entry name" value="RuvC"/>
    <property type="match status" value="1"/>
</dbReference>
<dbReference type="HAMAP" id="MF_00034">
    <property type="entry name" value="RuvC"/>
    <property type="match status" value="1"/>
</dbReference>
<dbReference type="Proteomes" id="UP000663623">
    <property type="component" value="Chromosome"/>
</dbReference>
<dbReference type="SUPFAM" id="SSF53098">
    <property type="entry name" value="Ribonuclease H-like"/>
    <property type="match status" value="1"/>
</dbReference>
<accession>A0ABM7NMW3</accession>
<keyword evidence="5 12" id="KW-0255">Endonuclease</keyword>
<comment type="cofactor">
    <cofactor evidence="12">
        <name>Mg(2+)</name>
        <dbReference type="ChEBI" id="CHEBI:18420"/>
    </cofactor>
    <text evidence="12">Binds 2 Mg(2+) ion per subunit.</text>
</comment>
<feature type="binding site" evidence="12">
    <location>
        <position position="7"/>
    </location>
    <ligand>
        <name>Mg(2+)</name>
        <dbReference type="ChEBI" id="CHEBI:18420"/>
        <label>1</label>
    </ligand>
</feature>
<feature type="active site" evidence="12">
    <location>
        <position position="7"/>
    </location>
</feature>
<dbReference type="InterPro" id="IPR012337">
    <property type="entry name" value="RNaseH-like_sf"/>
</dbReference>
<sequence>MRVLGIDPGIALSGYGVIESKNGSEFKVIDYGRIETSSSLKKSMRLLHLYTELCSIISLYQPDVVAIEELFFNKNSKTAITIGEARGVIILTCIQNNLSIYEYTPLQVKQSITGYGRADKTQIQKMVKSLLGLSEIPKPDDVADALAVALCHILSSSSVLYQEDEV</sequence>
<comment type="subunit">
    <text evidence="12">Homodimer which binds Holliday junction (HJ) DNA. The HJ becomes 2-fold symmetrical on binding to RuvC with unstacked arms; it has a different conformation from HJ DNA in complex with RuvA. In the full resolvosome a probable DNA-RuvA(4)-RuvB(12)-RuvC(2) complex forms which resolves the HJ.</text>
</comment>
<dbReference type="EMBL" id="AP024480">
    <property type="protein sequence ID" value="BCS81432.1"/>
    <property type="molecule type" value="Genomic_DNA"/>
</dbReference>
<dbReference type="InterPro" id="IPR036397">
    <property type="entry name" value="RNaseH_sf"/>
</dbReference>
<organism evidence="14 15">
    <name type="scientific">Caldicellulosiruptor diazotrophicus</name>
    <dbReference type="NCBI Taxonomy" id="2806205"/>
    <lineage>
        <taxon>Bacteria</taxon>
        <taxon>Bacillati</taxon>
        <taxon>Bacillota</taxon>
        <taxon>Bacillota incertae sedis</taxon>
        <taxon>Caldicellulosiruptorales</taxon>
        <taxon>Caldicellulosiruptoraceae</taxon>
        <taxon>Caldicellulosiruptor</taxon>
    </lineage>
</organism>
<evidence type="ECO:0000256" key="6">
    <source>
        <dbReference type="ARBA" id="ARBA00022763"/>
    </source>
</evidence>
<evidence type="ECO:0000256" key="8">
    <source>
        <dbReference type="ARBA" id="ARBA00022842"/>
    </source>
</evidence>
<dbReference type="InterPro" id="IPR020563">
    <property type="entry name" value="X-over_junc_endoDNase_Mg_BS"/>
</dbReference>
<keyword evidence="4 12" id="KW-0479">Metal-binding</keyword>
<dbReference type="RefSeq" id="WP_207178197.1">
    <property type="nucleotide sequence ID" value="NZ_AP024480.1"/>
</dbReference>
<dbReference type="EC" id="3.1.21.10" evidence="12 13"/>
<feature type="binding site" evidence="12">
    <location>
        <position position="68"/>
    </location>
    <ligand>
        <name>Mg(2+)</name>
        <dbReference type="ChEBI" id="CHEBI:18420"/>
        <label>2</label>
    </ligand>
</feature>
<dbReference type="PANTHER" id="PTHR30194">
    <property type="entry name" value="CROSSOVER JUNCTION ENDODEOXYRIBONUCLEASE RUVC"/>
    <property type="match status" value="1"/>
</dbReference>
<evidence type="ECO:0000256" key="11">
    <source>
        <dbReference type="ARBA" id="ARBA00023204"/>
    </source>
</evidence>
<comment type="similarity">
    <text evidence="1 12">Belongs to the RuvC family.</text>
</comment>
<reference evidence="14 15" key="1">
    <citation type="submission" date="2021-02" db="EMBL/GenBank/DDBJ databases">
        <title>Nitrogen-fixing ability and nitrogen fixation related genes of thermophilic fermentative bacteria in the genus Caldicellulosiruptor.</title>
        <authorList>
            <person name="Chen Y."/>
            <person name="Nishihara A."/>
            <person name="Haruta S."/>
        </authorList>
    </citation>
    <scope>NUCLEOTIDE SEQUENCE [LARGE SCALE GENOMIC DNA]</scope>
    <source>
        <strain evidence="14 15">YA01</strain>
    </source>
</reference>
<gene>
    <name evidence="12 14" type="primary">ruvC</name>
    <name evidence="14" type="ORF">CaldiYA01_13920</name>
</gene>
<name>A0ABM7NMW3_9FIRM</name>
<keyword evidence="10 12" id="KW-0233">DNA recombination</keyword>
<evidence type="ECO:0000256" key="4">
    <source>
        <dbReference type="ARBA" id="ARBA00022723"/>
    </source>
</evidence>